<evidence type="ECO:0000256" key="2">
    <source>
        <dbReference type="ARBA" id="ARBA00004496"/>
    </source>
</evidence>
<dbReference type="PROSITE" id="PS00888">
    <property type="entry name" value="CNMP_BINDING_1"/>
    <property type="match status" value="1"/>
</dbReference>
<evidence type="ECO:0000256" key="1">
    <source>
        <dbReference type="ARBA" id="ARBA00004236"/>
    </source>
</evidence>
<keyword evidence="5" id="KW-0963">Cytoplasm</keyword>
<dbReference type="GO" id="GO:0004862">
    <property type="term" value="F:cAMP-dependent protein kinase inhibitor activity"/>
    <property type="evidence" value="ECO:0007669"/>
    <property type="project" value="TreeGrafter"/>
</dbReference>
<dbReference type="GO" id="GO:0005829">
    <property type="term" value="C:cytosol"/>
    <property type="evidence" value="ECO:0007669"/>
    <property type="project" value="TreeGrafter"/>
</dbReference>
<dbReference type="PROSITE" id="PS50042">
    <property type="entry name" value="CNMP_BINDING_3"/>
    <property type="match status" value="3"/>
</dbReference>
<keyword evidence="16" id="KW-1185">Reference proteome</keyword>
<gene>
    <name evidence="15" type="ORF">A6R68_00128</name>
</gene>
<evidence type="ECO:0000256" key="5">
    <source>
        <dbReference type="ARBA" id="ARBA00022490"/>
    </source>
</evidence>
<evidence type="ECO:0000313" key="15">
    <source>
        <dbReference type="EMBL" id="OBS71295.1"/>
    </source>
</evidence>
<dbReference type="GO" id="GO:0005952">
    <property type="term" value="C:cAMP-dependent protein kinase complex"/>
    <property type="evidence" value="ECO:0007669"/>
    <property type="project" value="InterPro"/>
</dbReference>
<keyword evidence="7" id="KW-0116">cAMP-binding</keyword>
<keyword evidence="6" id="KW-0597">Phosphoprotein</keyword>
<organism evidence="15 16">
    <name type="scientific">Neotoma lepida</name>
    <name type="common">Desert woodrat</name>
    <dbReference type="NCBI Taxonomy" id="56216"/>
    <lineage>
        <taxon>Eukaryota</taxon>
        <taxon>Metazoa</taxon>
        <taxon>Chordata</taxon>
        <taxon>Craniata</taxon>
        <taxon>Vertebrata</taxon>
        <taxon>Euteleostomi</taxon>
        <taxon>Mammalia</taxon>
        <taxon>Eutheria</taxon>
        <taxon>Euarchontoglires</taxon>
        <taxon>Glires</taxon>
        <taxon>Rodentia</taxon>
        <taxon>Myomorpha</taxon>
        <taxon>Muroidea</taxon>
        <taxon>Cricetidae</taxon>
        <taxon>Neotominae</taxon>
        <taxon>Neotoma</taxon>
    </lineage>
</organism>
<keyword evidence="4" id="KW-1003">Cell membrane</keyword>
<dbReference type="PANTHER" id="PTHR11635">
    <property type="entry name" value="CAMP-DEPENDENT PROTEIN KINASE REGULATORY CHAIN"/>
    <property type="match status" value="1"/>
</dbReference>
<dbReference type="InterPro" id="IPR014710">
    <property type="entry name" value="RmlC-like_jellyroll"/>
</dbReference>
<evidence type="ECO:0000256" key="11">
    <source>
        <dbReference type="ARBA" id="ARBA00023149"/>
    </source>
</evidence>
<dbReference type="PRINTS" id="PR00103">
    <property type="entry name" value="CAMPKINASE"/>
</dbReference>
<evidence type="ECO:0000256" key="3">
    <source>
        <dbReference type="ARBA" id="ARBA00005753"/>
    </source>
</evidence>
<dbReference type="InterPro" id="IPR018488">
    <property type="entry name" value="cNMP-bd_CS"/>
</dbReference>
<keyword evidence="8" id="KW-0677">Repeat</keyword>
<evidence type="ECO:0000256" key="6">
    <source>
        <dbReference type="ARBA" id="ARBA00022553"/>
    </source>
</evidence>
<reference evidence="15 16" key="1">
    <citation type="submission" date="2016-06" db="EMBL/GenBank/DDBJ databases">
        <title>The Draft Genome Sequence and Annotation of the Desert Woodrat Neotoma lepida.</title>
        <authorList>
            <person name="Campbell M."/>
            <person name="Oakeson K.F."/>
            <person name="Yandell M."/>
            <person name="Halpert J.R."/>
            <person name="Dearing D."/>
        </authorList>
    </citation>
    <scope>NUCLEOTIDE SEQUENCE [LARGE SCALE GENOMIC DNA]</scope>
    <source>
        <strain evidence="15">417</strain>
        <tissue evidence="15">Liver</tissue>
    </source>
</reference>
<feature type="domain" description="Cyclic nucleotide-binding" evidence="14">
    <location>
        <begin position="5"/>
        <end position="82"/>
    </location>
</feature>
<proteinExistence type="inferred from homology"/>
<accession>A0A1A6H0D2</accession>
<dbReference type="Gene3D" id="2.60.120.10">
    <property type="entry name" value="Jelly Rolls"/>
    <property type="match status" value="2"/>
</dbReference>
<evidence type="ECO:0000256" key="13">
    <source>
        <dbReference type="ARBA" id="ARBA00041039"/>
    </source>
</evidence>
<evidence type="ECO:0000256" key="9">
    <source>
        <dbReference type="ARBA" id="ARBA00022741"/>
    </source>
</evidence>
<dbReference type="STRING" id="56216.A0A1A6H0D2"/>
<dbReference type="AlphaFoldDB" id="A0A1A6H0D2"/>
<evidence type="ECO:0000259" key="14">
    <source>
        <dbReference type="PROSITE" id="PS50042"/>
    </source>
</evidence>
<dbReference type="Proteomes" id="UP000092124">
    <property type="component" value="Unassembled WGS sequence"/>
</dbReference>
<comment type="subcellular location">
    <subcellularLocation>
        <location evidence="1">Cell membrane</location>
    </subcellularLocation>
    <subcellularLocation>
        <location evidence="2">Cytoplasm</location>
    </subcellularLocation>
</comment>
<dbReference type="EMBL" id="LZPO01058615">
    <property type="protein sequence ID" value="OBS71295.1"/>
    <property type="molecule type" value="Genomic_DNA"/>
</dbReference>
<dbReference type="OrthoDB" id="417078at2759"/>
<dbReference type="GO" id="GO:0034236">
    <property type="term" value="F:protein kinase A catalytic subunit binding"/>
    <property type="evidence" value="ECO:0007669"/>
    <property type="project" value="TreeGrafter"/>
</dbReference>
<name>A0A1A6H0D2_NEOLE</name>
<dbReference type="InterPro" id="IPR050503">
    <property type="entry name" value="cAMP-dep_PK_reg_su-like"/>
</dbReference>
<dbReference type="InterPro" id="IPR018490">
    <property type="entry name" value="cNMP-bd_dom_sf"/>
</dbReference>
<keyword evidence="9" id="KW-0547">Nucleotide-binding</keyword>
<keyword evidence="10" id="KW-0472">Membrane</keyword>
<dbReference type="CDD" id="cd00038">
    <property type="entry name" value="CAP_ED"/>
    <property type="match status" value="2"/>
</dbReference>
<dbReference type="InterPro" id="IPR000595">
    <property type="entry name" value="cNMP-bd_dom"/>
</dbReference>
<comment type="similarity">
    <text evidence="3">Belongs to the cAMP-dependent kinase regulatory chain family.</text>
</comment>
<evidence type="ECO:0000256" key="12">
    <source>
        <dbReference type="ARBA" id="ARBA00037198"/>
    </source>
</evidence>
<dbReference type="GO" id="GO:0030552">
    <property type="term" value="F:cAMP binding"/>
    <property type="evidence" value="ECO:0007669"/>
    <property type="project" value="UniProtKB-KW"/>
</dbReference>
<dbReference type="SUPFAM" id="SSF51206">
    <property type="entry name" value="cAMP-binding domain-like"/>
    <property type="match status" value="2"/>
</dbReference>
<dbReference type="GO" id="GO:0005886">
    <property type="term" value="C:plasma membrane"/>
    <property type="evidence" value="ECO:0007669"/>
    <property type="project" value="UniProtKB-SubCell"/>
</dbReference>
<comment type="function">
    <text evidence="12">Regulatory subunit of the cAMP-dependent protein kinases involved in cAMP signaling in cells. Type II regulatory chains mediate membrane association by binding to anchoring proteins, including the MAP2 kinase.</text>
</comment>
<evidence type="ECO:0000256" key="7">
    <source>
        <dbReference type="ARBA" id="ARBA00022566"/>
    </source>
</evidence>
<protein>
    <recommendedName>
        <fullName evidence="13">cAMP-dependent protein kinase type II-alpha regulatory subunit</fullName>
    </recommendedName>
</protein>
<sequence length="187" mass="21359">MNDLRGTYDILVTKDNQTRSVGQYDNRGSFGELALMYNTPRAATIVATSEGSLWGLDRVTFRRIIVKNNAKKRKMFESFIESVPLFKSLEMSERMKIVDVIGEKIYKDGERIITQGEKADSFYIIESGEVSILIRSKTKANKNVMDVQAFERLLGPCMDIMKRNISHYEEQLVKMFGSNLDLLDPGQ</sequence>
<feature type="domain" description="Cyclic nucleotide-binding" evidence="14">
    <location>
        <begin position="85"/>
        <end position="137"/>
    </location>
</feature>
<evidence type="ECO:0000256" key="4">
    <source>
        <dbReference type="ARBA" id="ARBA00022475"/>
    </source>
</evidence>
<evidence type="ECO:0000313" key="16">
    <source>
        <dbReference type="Proteomes" id="UP000092124"/>
    </source>
</evidence>
<dbReference type="Pfam" id="PF00027">
    <property type="entry name" value="cNMP_binding"/>
    <property type="match status" value="2"/>
</dbReference>
<feature type="domain" description="Cyclic nucleotide-binding" evidence="14">
    <location>
        <begin position="145"/>
        <end position="171"/>
    </location>
</feature>
<dbReference type="PROSITE" id="PS00889">
    <property type="entry name" value="CNMP_BINDING_2"/>
    <property type="match status" value="1"/>
</dbReference>
<evidence type="ECO:0000256" key="10">
    <source>
        <dbReference type="ARBA" id="ARBA00023136"/>
    </source>
</evidence>
<keyword evidence="11" id="KW-0114">cAMP</keyword>
<dbReference type="PANTHER" id="PTHR11635:SF153">
    <property type="entry name" value="CAMP-DEPENDENT PROTEIN KINASE TYPE II-ALPHA REGULATORY SUBUNIT"/>
    <property type="match status" value="1"/>
</dbReference>
<evidence type="ECO:0000256" key="8">
    <source>
        <dbReference type="ARBA" id="ARBA00022737"/>
    </source>
</evidence>
<comment type="caution">
    <text evidence="15">The sequence shown here is derived from an EMBL/GenBank/DDBJ whole genome shotgun (WGS) entry which is preliminary data.</text>
</comment>